<dbReference type="InterPro" id="IPR039271">
    <property type="entry name" value="Kiwellin-like"/>
</dbReference>
<organism evidence="6">
    <name type="scientific">Triticum aestivum</name>
    <name type="common">Wheat</name>
    <dbReference type="NCBI Taxonomy" id="4565"/>
    <lineage>
        <taxon>Eukaryota</taxon>
        <taxon>Viridiplantae</taxon>
        <taxon>Streptophyta</taxon>
        <taxon>Embryophyta</taxon>
        <taxon>Tracheophyta</taxon>
        <taxon>Spermatophyta</taxon>
        <taxon>Magnoliopsida</taxon>
        <taxon>Liliopsida</taxon>
        <taxon>Poales</taxon>
        <taxon>Poaceae</taxon>
        <taxon>BOP clade</taxon>
        <taxon>Pooideae</taxon>
        <taxon>Triticodae</taxon>
        <taxon>Triticeae</taxon>
        <taxon>Triticinae</taxon>
        <taxon>Triticum</taxon>
    </lineage>
</organism>
<dbReference type="Gene3D" id="2.40.40.10">
    <property type="entry name" value="RlpA-like domain"/>
    <property type="match status" value="1"/>
</dbReference>
<proteinExistence type="inferred from homology"/>
<accession>A0A3B5ZZX6</accession>
<comment type="similarity">
    <text evidence="2">Belongs to the kiwellin family.</text>
</comment>
<sequence>MASTTKAVVILSIVIVLQVSRIAGVVGDIPAVMSVNGFEKGEEGGPAKCDGQYHNDSLFLVALTTQWYQQGLRCGRMINIKSSDGAIGQAMVVDECDTENGCRTDEISTSAAVWHAFGLDTSLGEVFVTWSDVL</sequence>
<feature type="chain" id="PRO_5043170781" description="Barwin domain-containing protein" evidence="5">
    <location>
        <begin position="28"/>
        <end position="134"/>
    </location>
</feature>
<dbReference type="Proteomes" id="UP000019116">
    <property type="component" value="Chromosome 1D"/>
</dbReference>
<dbReference type="Gramene" id="TraesCLE_scaffold_024710_01G000200.1">
    <property type="protein sequence ID" value="TraesCLE_scaffold_024710_01G000200.1"/>
    <property type="gene ID" value="TraesCLE_scaffold_024710_01G000200"/>
</dbReference>
<dbReference type="Gramene" id="TraesMAC1D03G00534840.1">
    <property type="protein sequence ID" value="TraesMAC1D03G00534840.1.CDS1"/>
    <property type="gene ID" value="TraesMAC1D03G00534840"/>
</dbReference>
<dbReference type="Gramene" id="TraesCS1D02G323000.1">
    <property type="protein sequence ID" value="TraesCS1D02G323000.1.cds1"/>
    <property type="gene ID" value="TraesCS1D02G323000"/>
</dbReference>
<keyword evidence="7" id="KW-1185">Reference proteome</keyword>
<dbReference type="Gramene" id="TraesKAR1D01G0299870.1">
    <property type="protein sequence ID" value="cds.TraesKAR1D01G0299870.1"/>
    <property type="gene ID" value="TraesKAR1D01G0299870"/>
</dbReference>
<evidence type="ECO:0000256" key="5">
    <source>
        <dbReference type="SAM" id="SignalP"/>
    </source>
</evidence>
<keyword evidence="4 5" id="KW-0732">Signal</keyword>
<evidence type="ECO:0000313" key="7">
    <source>
        <dbReference type="Proteomes" id="UP000019116"/>
    </source>
</evidence>
<protein>
    <recommendedName>
        <fullName evidence="8">Barwin domain-containing protein</fullName>
    </recommendedName>
</protein>
<dbReference type="InterPro" id="IPR036908">
    <property type="entry name" value="RlpA-like_sf"/>
</dbReference>
<dbReference type="Gramene" id="TraesARI1D03G00541570.1">
    <property type="protein sequence ID" value="TraesARI1D03G00541570.1.CDS1"/>
    <property type="gene ID" value="TraesARI1D03G00541570"/>
</dbReference>
<evidence type="ECO:0000256" key="1">
    <source>
        <dbReference type="ARBA" id="ARBA00004613"/>
    </source>
</evidence>
<evidence type="ECO:0000256" key="2">
    <source>
        <dbReference type="ARBA" id="ARBA00005592"/>
    </source>
</evidence>
<evidence type="ECO:0000313" key="6">
    <source>
        <dbReference type="EnsemblPlants" id="TraesCS1D02G323000.1.cds1"/>
    </source>
</evidence>
<dbReference type="Pfam" id="PF24300">
    <property type="entry name" value="KWL1"/>
    <property type="match status" value="1"/>
</dbReference>
<feature type="signal peptide" evidence="5">
    <location>
        <begin position="1"/>
        <end position="27"/>
    </location>
</feature>
<dbReference type="EnsemblPlants" id="TraesCS1D02G323000.1">
    <property type="protein sequence ID" value="TraesCS1D02G323000.1.cds1"/>
    <property type="gene ID" value="TraesCS1D02G323000"/>
</dbReference>
<dbReference type="GO" id="GO:0005576">
    <property type="term" value="C:extracellular region"/>
    <property type="evidence" value="ECO:0007669"/>
    <property type="project" value="UniProtKB-SubCell"/>
</dbReference>
<dbReference type="Gramene" id="TraesCS1D03G0765100.1">
    <property type="protein sequence ID" value="TraesCS1D03G0765100.1.CDS1"/>
    <property type="gene ID" value="TraesCS1D03G0765100"/>
</dbReference>
<evidence type="ECO:0000256" key="3">
    <source>
        <dbReference type="ARBA" id="ARBA00022525"/>
    </source>
</evidence>
<dbReference type="OrthoDB" id="656438at2759"/>
<reference evidence="6" key="2">
    <citation type="submission" date="2018-10" db="UniProtKB">
        <authorList>
            <consortium name="EnsemblPlants"/>
        </authorList>
    </citation>
    <scope>IDENTIFICATION</scope>
</reference>
<comment type="subcellular location">
    <subcellularLocation>
        <location evidence="1">Secreted</location>
    </subcellularLocation>
</comment>
<keyword evidence="3" id="KW-0964">Secreted</keyword>
<name>A0A3B5ZZX6_WHEAT</name>
<dbReference type="Gramene" id="TraesJUL1D03G00538440.1">
    <property type="protein sequence ID" value="TraesJUL1D03G00538440.1.CDS1"/>
    <property type="gene ID" value="TraesJUL1D03G00538440"/>
</dbReference>
<dbReference type="SMR" id="A0A3B5ZZX6"/>
<dbReference type="Gramene" id="TraesSYM1D03G00542400.1">
    <property type="protein sequence ID" value="TraesSYM1D03G00542400.1.CDS1"/>
    <property type="gene ID" value="TraesSYM1D03G00542400"/>
</dbReference>
<evidence type="ECO:0000256" key="4">
    <source>
        <dbReference type="ARBA" id="ARBA00022729"/>
    </source>
</evidence>
<dbReference type="Gramene" id="TraesROB_scaffold_016691_01G000200.1">
    <property type="protein sequence ID" value="TraesROB_scaffold_016691_01G000200.1"/>
    <property type="gene ID" value="TraesROB_scaffold_016691_01G000200"/>
</dbReference>
<dbReference type="Gramene" id="TraesLAC1D03G00538890.1">
    <property type="protein sequence ID" value="TraesLAC1D03G00538890.1.CDS1"/>
    <property type="gene ID" value="TraesLAC1D03G00538890"/>
</dbReference>
<reference evidence="6" key="1">
    <citation type="submission" date="2018-08" db="EMBL/GenBank/DDBJ databases">
        <authorList>
            <person name="Rossello M."/>
        </authorList>
    </citation>
    <scope>NUCLEOTIDE SEQUENCE [LARGE SCALE GENOMIC DNA]</scope>
    <source>
        <strain evidence="6">cv. Chinese Spring</strain>
    </source>
</reference>
<evidence type="ECO:0008006" key="8">
    <source>
        <dbReference type="Google" id="ProtNLM"/>
    </source>
</evidence>
<dbReference type="OMA" id="RCGRMIN"/>
<dbReference type="PANTHER" id="PTHR33191:SF91">
    <property type="entry name" value="BARWIN DOMAIN-CONTAINING PROTEIN"/>
    <property type="match status" value="1"/>
</dbReference>
<dbReference type="CDD" id="cd22270">
    <property type="entry name" value="DPBB_kiwellin-like"/>
    <property type="match status" value="1"/>
</dbReference>
<dbReference type="SUPFAM" id="SSF50685">
    <property type="entry name" value="Barwin-like endoglucanases"/>
    <property type="match status" value="1"/>
</dbReference>
<dbReference type="PANTHER" id="PTHR33191">
    <property type="entry name" value="RIPENING-RELATED PROTEIN 2-RELATED"/>
    <property type="match status" value="1"/>
</dbReference>
<dbReference type="AlphaFoldDB" id="A0A3B5ZZX6"/>